<keyword evidence="6" id="KW-1185">Reference proteome</keyword>
<comment type="caution">
    <text evidence="5">The sequence shown here is derived from an EMBL/GenBank/DDBJ whole genome shotgun (WGS) entry which is preliminary data.</text>
</comment>
<evidence type="ECO:0000259" key="4">
    <source>
        <dbReference type="PROSITE" id="PS50157"/>
    </source>
</evidence>
<dbReference type="Proteomes" id="UP001583177">
    <property type="component" value="Unassembled WGS sequence"/>
</dbReference>
<feature type="domain" description="Protein kinase" evidence="3">
    <location>
        <begin position="638"/>
        <end position="887"/>
    </location>
</feature>
<gene>
    <name evidence="5" type="ORF">Daus18300_001390</name>
</gene>
<evidence type="ECO:0000313" key="5">
    <source>
        <dbReference type="EMBL" id="KAL1880027.1"/>
    </source>
</evidence>
<sequence length="887" mass="100717">MDTAGNNGVASKVVACQKKLLSFVTATKSPASDLVDHREVENIQERFDQWAGNLGAFHLPQSRLSLEYRLRHNPQVRKLIEGLLDDLFSSVKSALDILLGQKENRTAAPLIGVENDLAEFYISSDSDSSNYSSPDGNAAATLPTSEIEELILAIRSSIENLFKSSILIRKFAPNDRRQAAAKTTERFSSLADEMYIRDRFPLVEKKERSDLVIRLGLANAQRRQYFKYRQDHNDRLSTPDAGHFIPMQKHRMLHSQHAADEYSSQGRSLQPGHIQPSIFTETEATEIRADSLAQTILFAFFKEMPTPSVISDASENIKFSEDHLTFPSLPLDAQKNSSFLCPYCMRAVHFLSRHKAQQWSLDTYHSQHAWFEHELLMHRSDWNCSECGAVFESAEDLESHINKKHDDKIMPKQTPGVVKQSKRPRKSIKPSECPFCEDAWVTADPVSGMAGKEAVVVTSDDFRSHLGHHLQQLALFALPRLDQGQSAGSDDVIEDDPDREALSAGHKWVRDDCGYGWSLVAARRCTFITFAWFLRKLNPEKFRSGPIPSMHNSPSGGLESDDAVKDQDVFKLSELPHRLLADEITESLEPSTFPIGSVDHYMPEGHLERFITTDSIVREFSRGWDPRQGDHSVDPALIQFILESAKKVFAIILLSGIMSKDLRITMESLKSFDFKDIHLPIHNEDMETLSWSRNVRPAWAVANKKDFERKQWMFLAPVFLKNHLKMEIDSPSILPFALVSGKRRQGTFSDVWEVAIHEFHQEEPMRKWADGGNLRDLYTSNPRPILEADFVRAIIQQLTGLAGALHALHEYKKDETDGASYRHGNLKPENILRFNDGSQVGVLKLCDMGWEKHHPENLYERLLYEPPEVILNTRAAGSQRRDMWSIG</sequence>
<evidence type="ECO:0008006" key="7">
    <source>
        <dbReference type="Google" id="ProtNLM"/>
    </source>
</evidence>
<feature type="domain" description="C2H2-type" evidence="4">
    <location>
        <begin position="382"/>
        <end position="410"/>
    </location>
</feature>
<dbReference type="PROSITE" id="PS50157">
    <property type="entry name" value="ZINC_FINGER_C2H2_2"/>
    <property type="match status" value="1"/>
</dbReference>
<dbReference type="PANTHER" id="PTHR35391:SF7">
    <property type="entry name" value="C2H2-TYPE DOMAIN-CONTAINING PROTEIN"/>
    <property type="match status" value="1"/>
</dbReference>
<dbReference type="InterPro" id="IPR000719">
    <property type="entry name" value="Prot_kinase_dom"/>
</dbReference>
<evidence type="ECO:0000256" key="1">
    <source>
        <dbReference type="PROSITE-ProRule" id="PRU00042"/>
    </source>
</evidence>
<reference evidence="5 6" key="1">
    <citation type="journal article" date="2024" name="IMA Fungus">
        <title>IMA Genome - F19 : A genome assembly and annotation guide to empower mycologists, including annotated draft genome sequences of Ceratocystis pirilliformis, Diaporthe australafricana, Fusarium ophioides, Paecilomyces lecythidis, and Sporothrix stenoceras.</title>
        <authorList>
            <person name="Aylward J."/>
            <person name="Wilson A.M."/>
            <person name="Visagie C.M."/>
            <person name="Spraker J."/>
            <person name="Barnes I."/>
            <person name="Buitendag C."/>
            <person name="Ceriani C."/>
            <person name="Del Mar Angel L."/>
            <person name="du Plessis D."/>
            <person name="Fuchs T."/>
            <person name="Gasser K."/>
            <person name="Kramer D."/>
            <person name="Li W."/>
            <person name="Munsamy K."/>
            <person name="Piso A."/>
            <person name="Price J.L."/>
            <person name="Sonnekus B."/>
            <person name="Thomas C."/>
            <person name="van der Nest A."/>
            <person name="van Dijk A."/>
            <person name="van Heerden A."/>
            <person name="van Vuuren N."/>
            <person name="Yilmaz N."/>
            <person name="Duong T.A."/>
            <person name="van der Merwe N.A."/>
            <person name="Wingfield M.J."/>
            <person name="Wingfield B.D."/>
        </authorList>
    </citation>
    <scope>NUCLEOTIDE SEQUENCE [LARGE SCALE GENOMIC DNA]</scope>
    <source>
        <strain evidence="5 6">CMW 18300</strain>
    </source>
</reference>
<evidence type="ECO:0000256" key="2">
    <source>
        <dbReference type="SAM" id="MobiDB-lite"/>
    </source>
</evidence>
<protein>
    <recommendedName>
        <fullName evidence="7">Protein kinase domain-containing protein</fullName>
    </recommendedName>
</protein>
<keyword evidence="1" id="KW-0862">Zinc</keyword>
<name>A0ABR3XWM3_9PEZI</name>
<accession>A0ABR3XWM3</accession>
<dbReference type="Gene3D" id="1.10.510.10">
    <property type="entry name" value="Transferase(Phosphotransferase) domain 1"/>
    <property type="match status" value="1"/>
</dbReference>
<evidence type="ECO:0000259" key="3">
    <source>
        <dbReference type="PROSITE" id="PS50011"/>
    </source>
</evidence>
<dbReference type="PROSITE" id="PS00028">
    <property type="entry name" value="ZINC_FINGER_C2H2_1"/>
    <property type="match status" value="1"/>
</dbReference>
<dbReference type="EMBL" id="JAWRVE010000008">
    <property type="protein sequence ID" value="KAL1880027.1"/>
    <property type="molecule type" value="Genomic_DNA"/>
</dbReference>
<evidence type="ECO:0000313" key="6">
    <source>
        <dbReference type="Proteomes" id="UP001583177"/>
    </source>
</evidence>
<feature type="region of interest" description="Disordered" evidence="2">
    <location>
        <begin position="407"/>
        <end position="430"/>
    </location>
</feature>
<keyword evidence="1" id="KW-0863">Zinc-finger</keyword>
<dbReference type="SMART" id="SM00355">
    <property type="entry name" value="ZnF_C2H2"/>
    <property type="match status" value="1"/>
</dbReference>
<organism evidence="5 6">
    <name type="scientific">Diaporthe australafricana</name>
    <dbReference type="NCBI Taxonomy" id="127596"/>
    <lineage>
        <taxon>Eukaryota</taxon>
        <taxon>Fungi</taxon>
        <taxon>Dikarya</taxon>
        <taxon>Ascomycota</taxon>
        <taxon>Pezizomycotina</taxon>
        <taxon>Sordariomycetes</taxon>
        <taxon>Sordariomycetidae</taxon>
        <taxon>Diaporthales</taxon>
        <taxon>Diaporthaceae</taxon>
        <taxon>Diaporthe</taxon>
    </lineage>
</organism>
<dbReference type="InterPro" id="IPR013087">
    <property type="entry name" value="Znf_C2H2_type"/>
</dbReference>
<keyword evidence="1" id="KW-0479">Metal-binding</keyword>
<dbReference type="PANTHER" id="PTHR35391">
    <property type="entry name" value="C2H2-TYPE DOMAIN-CONTAINING PROTEIN-RELATED"/>
    <property type="match status" value="1"/>
</dbReference>
<dbReference type="PROSITE" id="PS50011">
    <property type="entry name" value="PROTEIN_KINASE_DOM"/>
    <property type="match status" value="1"/>
</dbReference>
<dbReference type="SUPFAM" id="SSF56112">
    <property type="entry name" value="Protein kinase-like (PK-like)"/>
    <property type="match status" value="1"/>
</dbReference>
<proteinExistence type="predicted"/>
<dbReference type="InterPro" id="IPR011009">
    <property type="entry name" value="Kinase-like_dom_sf"/>
</dbReference>